<comment type="caution">
    <text evidence="1">The sequence shown here is derived from an EMBL/GenBank/DDBJ whole genome shotgun (WGS) entry which is preliminary data.</text>
</comment>
<organism evidence="1 2">
    <name type="scientific">Gossypium arboreum</name>
    <name type="common">Tree cotton</name>
    <name type="synonym">Gossypium nanking</name>
    <dbReference type="NCBI Taxonomy" id="29729"/>
    <lineage>
        <taxon>Eukaryota</taxon>
        <taxon>Viridiplantae</taxon>
        <taxon>Streptophyta</taxon>
        <taxon>Embryophyta</taxon>
        <taxon>Tracheophyta</taxon>
        <taxon>Spermatophyta</taxon>
        <taxon>Magnoliopsida</taxon>
        <taxon>eudicotyledons</taxon>
        <taxon>Gunneridae</taxon>
        <taxon>Pentapetalae</taxon>
        <taxon>rosids</taxon>
        <taxon>malvids</taxon>
        <taxon>Malvales</taxon>
        <taxon>Malvaceae</taxon>
        <taxon>Malvoideae</taxon>
        <taxon>Gossypium</taxon>
    </lineage>
</organism>
<protein>
    <submittedName>
        <fullName evidence="1">Uncharacterized protein</fullName>
    </submittedName>
</protein>
<evidence type="ECO:0000313" key="1">
    <source>
        <dbReference type="EMBL" id="KHF97702.1"/>
    </source>
</evidence>
<evidence type="ECO:0000313" key="2">
    <source>
        <dbReference type="Proteomes" id="UP000032142"/>
    </source>
</evidence>
<proteinExistence type="predicted"/>
<accession>A0A0B0M6Q9</accession>
<gene>
    <name evidence="1" type="ORF">F383_37062</name>
</gene>
<dbReference type="AlphaFoldDB" id="A0A0B0M6Q9"/>
<keyword evidence="2" id="KW-1185">Reference proteome</keyword>
<name>A0A0B0M6Q9_GOSAR</name>
<dbReference type="Proteomes" id="UP000032142">
    <property type="component" value="Unassembled WGS sequence"/>
</dbReference>
<reference evidence="2" key="1">
    <citation type="submission" date="2014-09" db="EMBL/GenBank/DDBJ databases">
        <authorList>
            <person name="Mudge J."/>
            <person name="Ramaraj T."/>
            <person name="Lindquist I.E."/>
            <person name="Bharti A.K."/>
            <person name="Sundararajan A."/>
            <person name="Cameron C.T."/>
            <person name="Woodward J.E."/>
            <person name="May G.D."/>
            <person name="Brubaker C."/>
            <person name="Broadhvest J."/>
            <person name="Wilkins T.A."/>
        </authorList>
    </citation>
    <scope>NUCLEOTIDE SEQUENCE</scope>
    <source>
        <strain evidence="2">cv. AKA8401</strain>
    </source>
</reference>
<sequence length="35" mass="4178">MGCCLEGKLFDRAWLRADMRNLDHFKYQLEASNMN</sequence>
<dbReference type="EMBL" id="JRRC01015214">
    <property type="protein sequence ID" value="KHF97702.1"/>
    <property type="molecule type" value="Genomic_DNA"/>
</dbReference>